<dbReference type="PROSITE" id="PS50004">
    <property type="entry name" value="C2"/>
    <property type="match status" value="1"/>
</dbReference>
<organism evidence="6 7">
    <name type="scientific">Apiospora kogelbergensis</name>
    <dbReference type="NCBI Taxonomy" id="1337665"/>
    <lineage>
        <taxon>Eukaryota</taxon>
        <taxon>Fungi</taxon>
        <taxon>Dikarya</taxon>
        <taxon>Ascomycota</taxon>
        <taxon>Pezizomycotina</taxon>
        <taxon>Sordariomycetes</taxon>
        <taxon>Xylariomycetidae</taxon>
        <taxon>Amphisphaeriales</taxon>
        <taxon>Apiosporaceae</taxon>
        <taxon>Apiospora</taxon>
    </lineage>
</organism>
<dbReference type="Pfam" id="PF00387">
    <property type="entry name" value="PI-PLC-Y"/>
    <property type="match status" value="1"/>
</dbReference>
<dbReference type="EC" id="3.1.4.11" evidence="2"/>
<dbReference type="SMART" id="SM00149">
    <property type="entry name" value="PLCYc"/>
    <property type="match status" value="1"/>
</dbReference>
<dbReference type="PROSITE" id="PS50007">
    <property type="entry name" value="PIPLC_X_DOMAIN"/>
    <property type="match status" value="1"/>
</dbReference>
<dbReference type="AlphaFoldDB" id="A0AAW0R572"/>
<dbReference type="PROSITE" id="PS50008">
    <property type="entry name" value="PIPLC_Y_DOMAIN"/>
    <property type="match status" value="1"/>
</dbReference>
<dbReference type="Pfam" id="PF00388">
    <property type="entry name" value="PI-PLC-X"/>
    <property type="match status" value="1"/>
</dbReference>
<dbReference type="EMBL" id="JAQQWP010000003">
    <property type="protein sequence ID" value="KAK8124143.1"/>
    <property type="molecule type" value="Genomic_DNA"/>
</dbReference>
<feature type="domain" description="PI-PLC Y-box" evidence="5">
    <location>
        <begin position="323"/>
        <end position="436"/>
    </location>
</feature>
<dbReference type="InterPro" id="IPR035892">
    <property type="entry name" value="C2_domain_sf"/>
</dbReference>
<accession>A0AAW0R572</accession>
<keyword evidence="7" id="KW-1185">Reference proteome</keyword>
<evidence type="ECO:0000256" key="3">
    <source>
        <dbReference type="SAM" id="MobiDB-lite"/>
    </source>
</evidence>
<keyword evidence="2" id="KW-0378">Hydrolase</keyword>
<dbReference type="Pfam" id="PF00168">
    <property type="entry name" value="C2"/>
    <property type="match status" value="1"/>
</dbReference>
<dbReference type="GO" id="GO:0048015">
    <property type="term" value="P:phosphatidylinositol-mediated signaling"/>
    <property type="evidence" value="ECO:0007669"/>
    <property type="project" value="TreeGrafter"/>
</dbReference>
<dbReference type="SUPFAM" id="SSF49562">
    <property type="entry name" value="C2 domain (Calcium/lipid-binding domain, CaLB)"/>
    <property type="match status" value="1"/>
</dbReference>
<dbReference type="Gene3D" id="3.20.20.190">
    <property type="entry name" value="Phosphatidylinositol (PI) phosphodiesterase"/>
    <property type="match status" value="1"/>
</dbReference>
<dbReference type="InterPro" id="IPR056584">
    <property type="entry name" value="EF-hand_15"/>
</dbReference>
<protein>
    <recommendedName>
        <fullName evidence="2">Phosphoinositide phospholipase C</fullName>
        <ecNumber evidence="2">3.1.4.11</ecNumber>
    </recommendedName>
</protein>
<evidence type="ECO:0000256" key="2">
    <source>
        <dbReference type="RuleBase" id="RU361133"/>
    </source>
</evidence>
<reference evidence="6 7" key="1">
    <citation type="submission" date="2023-01" db="EMBL/GenBank/DDBJ databases">
        <title>Analysis of 21 Apiospora genomes using comparative genomics revels a genus with tremendous synthesis potential of carbohydrate active enzymes and secondary metabolites.</title>
        <authorList>
            <person name="Sorensen T."/>
        </authorList>
    </citation>
    <scope>NUCLEOTIDE SEQUENCE [LARGE SCALE GENOMIC DNA]</scope>
    <source>
        <strain evidence="6 7">CBS 117206</strain>
    </source>
</reference>
<keyword evidence="2" id="KW-0443">Lipid metabolism</keyword>
<feature type="region of interest" description="Disordered" evidence="3">
    <location>
        <begin position="291"/>
        <end position="315"/>
    </location>
</feature>
<dbReference type="InterPro" id="IPR000909">
    <property type="entry name" value="PLipase_C_PInositol-sp_X_dom"/>
</dbReference>
<dbReference type="SUPFAM" id="SSF51695">
    <property type="entry name" value="PLC-like phosphodiesterases"/>
    <property type="match status" value="1"/>
</dbReference>
<dbReference type="GO" id="GO:0004435">
    <property type="term" value="F:phosphatidylinositol-4,5-bisphosphate phospholipase C activity"/>
    <property type="evidence" value="ECO:0007669"/>
    <property type="project" value="UniProtKB-EC"/>
</dbReference>
<comment type="catalytic activity">
    <reaction evidence="2">
        <text>a 1,2-diacyl-sn-glycero-3-phospho-(1D-myo-inositol-4,5-bisphosphate) + H2O = 1D-myo-inositol 1,4,5-trisphosphate + a 1,2-diacyl-sn-glycerol + H(+)</text>
        <dbReference type="Rhea" id="RHEA:33179"/>
        <dbReference type="ChEBI" id="CHEBI:15377"/>
        <dbReference type="ChEBI" id="CHEBI:15378"/>
        <dbReference type="ChEBI" id="CHEBI:17815"/>
        <dbReference type="ChEBI" id="CHEBI:58456"/>
        <dbReference type="ChEBI" id="CHEBI:203600"/>
        <dbReference type="EC" id="3.1.4.11"/>
    </reaction>
</comment>
<comment type="caution">
    <text evidence="6">The sequence shown here is derived from an EMBL/GenBank/DDBJ whole genome shotgun (WGS) entry which is preliminary data.</text>
</comment>
<dbReference type="InterPro" id="IPR001711">
    <property type="entry name" value="PLipase_C_Pinositol-sp_Y"/>
</dbReference>
<proteinExistence type="predicted"/>
<evidence type="ECO:0000256" key="1">
    <source>
        <dbReference type="ARBA" id="ARBA00023224"/>
    </source>
</evidence>
<gene>
    <name evidence="6" type="ORF">PG999_004061</name>
</gene>
<dbReference type="CDD" id="cd08598">
    <property type="entry name" value="PI-PLC1c_yeast"/>
    <property type="match status" value="1"/>
</dbReference>
<dbReference type="SMART" id="SM00239">
    <property type="entry name" value="C2"/>
    <property type="match status" value="1"/>
</dbReference>
<dbReference type="PANTHER" id="PTHR10336">
    <property type="entry name" value="PHOSPHOINOSITIDE-SPECIFIC PHOSPHOLIPASE C FAMILY PROTEIN"/>
    <property type="match status" value="1"/>
</dbReference>
<feature type="domain" description="C2" evidence="4">
    <location>
        <begin position="439"/>
        <end position="568"/>
    </location>
</feature>
<keyword evidence="2" id="KW-0442">Lipid degradation</keyword>
<dbReference type="Proteomes" id="UP001392437">
    <property type="component" value="Unassembled WGS sequence"/>
</dbReference>
<dbReference type="SMART" id="SM00148">
    <property type="entry name" value="PLCXc"/>
    <property type="match status" value="1"/>
</dbReference>
<dbReference type="InterPro" id="IPR000008">
    <property type="entry name" value="C2_dom"/>
</dbReference>
<dbReference type="CDD" id="cd00275">
    <property type="entry name" value="C2_PLC_like"/>
    <property type="match status" value="1"/>
</dbReference>
<sequence>MHDNLVLNESLLTQLQQAYARHGQPHRWDEHQTAAFFQHIQAEGTEHWLPSGDGLDYGGFLEYMTSPAANALGPPPPEQDLSWPLGSYFCSSSHNTYLTGDQLASDASTAAYKDVLLRNCRCIEIDVWDGTEHFHDPDNPDSGGFDGRGTRKLGFRARTALKVGTWVLDNCMTTEKAKEEAKEHKARFASLLGVEPRVLHGHTLTKEVPFREVCRAVKEHGFVTSDLPIVVSLEVHCTPPQQDTMVEIMRQEWEGLLLDEPDEPAEVLPSPEAMRNKILVKVKYVPPEGDLTPINTTESDMSDIARDGEPAKKEKPVKITHDLSDMGIYTRAVKYKSMTQKEAEMVGHIFSVSEPKLPGAFDKEASLFFAHNKRHLMRTYPAGTRVDSSNMDPSGHWRRGVQFAALNWQTMDEGMMLNEALFDGSKGYVLKPDGYRGVKLGHEEGGEPMVPHQTLHACSVTVLAAQGLPSESGAGLHPYVSVKLFADPHPLQLMKREPLAGRTEPAEGINPDFGGQTVLFGDVVGVTSELSFLMFQVMNDELGRDPLLGWACIRLDRLRTGYRIVRLFDLENNQTPAALLVKIEMAVQNAGA</sequence>
<dbReference type="Pfam" id="PF23617">
    <property type="entry name" value="EF-hand_15"/>
    <property type="match status" value="1"/>
</dbReference>
<evidence type="ECO:0000259" key="4">
    <source>
        <dbReference type="PROSITE" id="PS50004"/>
    </source>
</evidence>
<dbReference type="InterPro" id="IPR017946">
    <property type="entry name" value="PLC-like_Pdiesterase_TIM-brl"/>
</dbReference>
<dbReference type="PANTHER" id="PTHR10336:SF82">
    <property type="entry name" value="PHOSPHOINOSITIDE PHOSPHOLIPASE C"/>
    <property type="match status" value="1"/>
</dbReference>
<dbReference type="GO" id="GO:0051209">
    <property type="term" value="P:release of sequestered calcium ion into cytosol"/>
    <property type="evidence" value="ECO:0007669"/>
    <property type="project" value="TreeGrafter"/>
</dbReference>
<keyword evidence="1" id="KW-0807">Transducer</keyword>
<name>A0AAW0R572_9PEZI</name>
<dbReference type="Gene3D" id="2.60.40.150">
    <property type="entry name" value="C2 domain"/>
    <property type="match status" value="1"/>
</dbReference>
<feature type="compositionally biased region" description="Basic and acidic residues" evidence="3">
    <location>
        <begin position="303"/>
        <end position="315"/>
    </location>
</feature>
<dbReference type="InterPro" id="IPR001192">
    <property type="entry name" value="PI-PLC_fam"/>
</dbReference>
<evidence type="ECO:0000313" key="6">
    <source>
        <dbReference type="EMBL" id="KAK8124143.1"/>
    </source>
</evidence>
<evidence type="ECO:0000259" key="5">
    <source>
        <dbReference type="PROSITE" id="PS50008"/>
    </source>
</evidence>
<dbReference type="GO" id="GO:0016042">
    <property type="term" value="P:lipid catabolic process"/>
    <property type="evidence" value="ECO:0007669"/>
    <property type="project" value="UniProtKB-KW"/>
</dbReference>
<dbReference type="PRINTS" id="PR00390">
    <property type="entry name" value="PHPHLIPASEC"/>
</dbReference>
<evidence type="ECO:0000313" key="7">
    <source>
        <dbReference type="Proteomes" id="UP001392437"/>
    </source>
</evidence>